<dbReference type="InterPro" id="IPR018682">
    <property type="entry name" value="DUF2167_membr"/>
</dbReference>
<evidence type="ECO:0000313" key="5">
    <source>
        <dbReference type="Proteomes" id="UP001595791"/>
    </source>
</evidence>
<reference evidence="5" key="1">
    <citation type="journal article" date="2019" name="Int. J. Syst. Evol. Microbiol.">
        <title>The Global Catalogue of Microorganisms (GCM) 10K type strain sequencing project: providing services to taxonomists for standard genome sequencing and annotation.</title>
        <authorList>
            <consortium name="The Broad Institute Genomics Platform"/>
            <consortium name="The Broad Institute Genome Sequencing Center for Infectious Disease"/>
            <person name="Wu L."/>
            <person name="Ma J."/>
        </authorList>
    </citation>
    <scope>NUCLEOTIDE SEQUENCE [LARGE SCALE GENOMIC DNA]</scope>
    <source>
        <strain evidence="5">LMG 29894</strain>
    </source>
</reference>
<evidence type="ECO:0000256" key="1">
    <source>
        <dbReference type="SAM" id="Coils"/>
    </source>
</evidence>
<dbReference type="EMBL" id="JBHSBU010000001">
    <property type="protein sequence ID" value="MFC4158876.1"/>
    <property type="molecule type" value="Genomic_DNA"/>
</dbReference>
<evidence type="ECO:0000256" key="3">
    <source>
        <dbReference type="SAM" id="SignalP"/>
    </source>
</evidence>
<keyword evidence="1" id="KW-0175">Coiled coil</keyword>
<dbReference type="Proteomes" id="UP001595791">
    <property type="component" value="Unassembled WGS sequence"/>
</dbReference>
<proteinExistence type="predicted"/>
<keyword evidence="2" id="KW-0472">Membrane</keyword>
<feature type="coiled-coil region" evidence="1">
    <location>
        <begin position="112"/>
        <end position="139"/>
    </location>
</feature>
<comment type="caution">
    <text evidence="4">The sequence shown here is derived from an EMBL/GenBank/DDBJ whole genome shotgun (WGS) entry which is preliminary data.</text>
</comment>
<keyword evidence="5" id="KW-1185">Reference proteome</keyword>
<evidence type="ECO:0000256" key="2">
    <source>
        <dbReference type="SAM" id="Phobius"/>
    </source>
</evidence>
<gene>
    <name evidence="4" type="ORF">ACFOW7_05810</name>
</gene>
<keyword evidence="3" id="KW-0732">Signal</keyword>
<evidence type="ECO:0000313" key="4">
    <source>
        <dbReference type="EMBL" id="MFC4158876.1"/>
    </source>
</evidence>
<accession>A0ABV8MP68</accession>
<dbReference type="RefSeq" id="WP_378162024.1">
    <property type="nucleotide sequence ID" value="NZ_JBHSBU010000001.1"/>
</dbReference>
<protein>
    <submittedName>
        <fullName evidence="4">DUF2167 domain-containing protein</fullName>
    </submittedName>
</protein>
<name>A0ABV8MP68_9NEIS</name>
<feature type="chain" id="PRO_5045652634" evidence="3">
    <location>
        <begin position="23"/>
        <end position="286"/>
    </location>
</feature>
<organism evidence="4 5">
    <name type="scientific">Chitinimonas lacunae</name>
    <dbReference type="NCBI Taxonomy" id="1963018"/>
    <lineage>
        <taxon>Bacteria</taxon>
        <taxon>Pseudomonadati</taxon>
        <taxon>Pseudomonadota</taxon>
        <taxon>Betaproteobacteria</taxon>
        <taxon>Neisseriales</taxon>
        <taxon>Chitinibacteraceae</taxon>
        <taxon>Chitinimonas</taxon>
    </lineage>
</organism>
<keyword evidence="2" id="KW-1133">Transmembrane helix</keyword>
<feature type="transmembrane region" description="Helical" evidence="2">
    <location>
        <begin position="248"/>
        <end position="276"/>
    </location>
</feature>
<dbReference type="Pfam" id="PF09935">
    <property type="entry name" value="DUF2167"/>
    <property type="match status" value="1"/>
</dbReference>
<feature type="signal peptide" evidence="3">
    <location>
        <begin position="1"/>
        <end position="22"/>
    </location>
</feature>
<sequence length="286" mass="31091">MKLSRLFPLFAALSLLCQPAQAQQTEPVADPHITAGPSEIKLRDQATLKLPADYLFIDQQRGSELMRKMGNPTDSRFLGLVVPKDEKAQWMVVAEYEASGYIKDDDAKDWNADELLTSLKEGTEAANQARREANIAELEVTGWAEKPHYQADSHQLVWAALSRDKGAPASDGQGINYNTYALGREGYISLNLVTDAATIEADKPAARTLLAALSFNDGKRYQDFDASTDRVAEYGLSALVAGVAAKKLGLFAVIAAFFAKFFKFIAIGGIALLAGLKRLFGKKSAS</sequence>
<keyword evidence="2" id="KW-0812">Transmembrane</keyword>